<protein>
    <submittedName>
        <fullName evidence="2">Uncharacterized protein</fullName>
    </submittedName>
</protein>
<evidence type="ECO:0000313" key="4">
    <source>
        <dbReference type="Proteomes" id="UP001209889"/>
    </source>
</evidence>
<evidence type="ECO:0000313" key="2">
    <source>
        <dbReference type="EMBL" id="WAK63893.1"/>
    </source>
</evidence>
<name>A0AA47IK76_STRMC</name>
<dbReference type="RefSeq" id="WP_014294149.1">
    <property type="nucleotide sequence ID" value="NZ_CP113440.1"/>
</dbReference>
<reference evidence="2" key="2">
    <citation type="submission" date="2022-11" db="EMBL/GenBank/DDBJ databases">
        <authorList>
            <person name="Johnson J.D."/>
        </authorList>
    </citation>
    <scope>NUCLEOTIDE SEQUENCE</scope>
    <source>
        <strain evidence="1">E28</strain>
        <strain evidence="2">E37</strain>
    </source>
</reference>
<sequence length="75" mass="9121">MIENTVLSYSKQIDCPVEVIYQEIIEETLQFFKYYDNYITQLQEQMTIKKPFFTKMIKERVWGKTTVIEMKKITL</sequence>
<organism evidence="2 3">
    <name type="scientific">Streptococcus macedonicus</name>
    <name type="common">Streptococcus gallolyticus macedonicus</name>
    <dbReference type="NCBI Taxonomy" id="59310"/>
    <lineage>
        <taxon>Bacteria</taxon>
        <taxon>Bacillati</taxon>
        <taxon>Bacillota</taxon>
        <taxon>Bacilli</taxon>
        <taxon>Lactobacillales</taxon>
        <taxon>Streptococcaceae</taxon>
        <taxon>Streptococcus</taxon>
    </lineage>
</organism>
<accession>A0AA47IK76</accession>
<reference evidence="1" key="3">
    <citation type="submission" date="2024-05" db="EMBL/GenBank/DDBJ databases">
        <title>Streptococcus macedonicus and Acinetobacter baumannii: co-inhabitants of the cheese production environment.</title>
        <authorList>
            <person name="Johnson J."/>
            <person name="Curtin C."/>
            <person name="Waite-Cusic J."/>
        </authorList>
    </citation>
    <scope>NUCLEOTIDE SEQUENCE</scope>
    <source>
        <strain evidence="1">E28</strain>
    </source>
</reference>
<dbReference type="AlphaFoldDB" id="A0AA47IK76"/>
<reference evidence="2" key="1">
    <citation type="submission" date="2022-11" db="EMBL/GenBank/DDBJ databases">
        <title>Streptococcus macedonicus and Acinetobacter baumannii: co-inhabitants of the cheese production environment.</title>
        <authorList>
            <person name="Johnson J."/>
        </authorList>
    </citation>
    <scope>NUCLEOTIDE SEQUENCE</scope>
    <source>
        <strain evidence="2">E37</strain>
    </source>
</reference>
<dbReference type="EMBL" id="JAPHJC010000002">
    <property type="protein sequence ID" value="MCW8677103.1"/>
    <property type="molecule type" value="Genomic_DNA"/>
</dbReference>
<evidence type="ECO:0000313" key="1">
    <source>
        <dbReference type="EMBL" id="MCW8677103.1"/>
    </source>
</evidence>
<dbReference type="EMBL" id="CP113440">
    <property type="protein sequence ID" value="WAK63893.1"/>
    <property type="molecule type" value="Genomic_DNA"/>
</dbReference>
<dbReference type="Proteomes" id="UP001209889">
    <property type="component" value="Unassembled WGS sequence"/>
</dbReference>
<keyword evidence="4" id="KW-1185">Reference proteome</keyword>
<dbReference type="Proteomes" id="UP001156410">
    <property type="component" value="Chromosome"/>
</dbReference>
<gene>
    <name evidence="2" type="ORF">OQG81_03275</name>
    <name evidence="1" type="ORF">OQH01_00690</name>
</gene>
<evidence type="ECO:0000313" key="3">
    <source>
        <dbReference type="Proteomes" id="UP001156410"/>
    </source>
</evidence>
<proteinExistence type="predicted"/>